<feature type="compositionally biased region" description="Basic and acidic residues" evidence="1">
    <location>
        <begin position="496"/>
        <end position="516"/>
    </location>
</feature>
<feature type="region of interest" description="Disordered" evidence="1">
    <location>
        <begin position="92"/>
        <end position="132"/>
    </location>
</feature>
<evidence type="ECO:0000256" key="1">
    <source>
        <dbReference type="SAM" id="MobiDB-lite"/>
    </source>
</evidence>
<dbReference type="EMBL" id="KV417271">
    <property type="protein sequence ID" value="KZO99748.1"/>
    <property type="molecule type" value="Genomic_DNA"/>
</dbReference>
<protein>
    <submittedName>
        <fullName evidence="2">Uncharacterized protein</fullName>
    </submittedName>
</protein>
<accession>A0A167QGV9</accession>
<sequence>MALPEVPLTRKIEVLNNIRATRKVRLLNLEIAMKRAAARLNMSEIWTEVLKLPCEQLVDEKLAKVANSLRDGTLDVRLPNVPYRIVASTRTEASEQALDDALPSTKAPDERDSEVAETTTLPPEGESPDGVVDTHTRVDKMEIFVLRIKIFLLMLGITDFYSAMTRFWLEATLPATFIDSMDELILAMCNCQALSPTLAGLQHSMPAMFCTVYARTRSDSGTSQEAADLMRPKTEQGKEFCWPCGASLPPEVESDQPSWRDRARRPRREDLAQIISEDTMAWIDAAVPDLAYWTIAQPYLGKHQFFWQSLEVPVSGCAEEIAFAEYVPSFGLWDTTNAVGRISNYCRTHEDTSNLAQVDFHFITLDSRFAIGKIASLVDRAKATSDRPLTDEEAYDEIHKYCETHAVAMCLVCRLVLSSFAWKWPTQMANLNIWHHSRTTGQWEIVELFDKGELYTYLENVRKEQKPEDWRAQIARAAKSAKDALTGVERAAREAMKAQHQQHREEVRQKKVAEMQKKKRRA</sequence>
<reference evidence="2 3" key="1">
    <citation type="journal article" date="2016" name="Mol. Biol. Evol.">
        <title>Comparative Genomics of Early-Diverging Mushroom-Forming Fungi Provides Insights into the Origins of Lignocellulose Decay Capabilities.</title>
        <authorList>
            <person name="Nagy L.G."/>
            <person name="Riley R."/>
            <person name="Tritt A."/>
            <person name="Adam C."/>
            <person name="Daum C."/>
            <person name="Floudas D."/>
            <person name="Sun H."/>
            <person name="Yadav J.S."/>
            <person name="Pangilinan J."/>
            <person name="Larsson K.H."/>
            <person name="Matsuura K."/>
            <person name="Barry K."/>
            <person name="Labutti K."/>
            <person name="Kuo R."/>
            <person name="Ohm R.A."/>
            <person name="Bhattacharya S.S."/>
            <person name="Shirouzu T."/>
            <person name="Yoshinaga Y."/>
            <person name="Martin F.M."/>
            <person name="Grigoriev I.V."/>
            <person name="Hibbett D.S."/>
        </authorList>
    </citation>
    <scope>NUCLEOTIDE SEQUENCE [LARGE SCALE GENOMIC DNA]</scope>
    <source>
        <strain evidence="2 3">TUFC12733</strain>
    </source>
</reference>
<name>A0A167QGV9_CALVF</name>
<keyword evidence="3" id="KW-1185">Reference proteome</keyword>
<evidence type="ECO:0000313" key="2">
    <source>
        <dbReference type="EMBL" id="KZO99748.1"/>
    </source>
</evidence>
<dbReference type="Proteomes" id="UP000076738">
    <property type="component" value="Unassembled WGS sequence"/>
</dbReference>
<gene>
    <name evidence="2" type="ORF">CALVIDRAFT_525288</name>
</gene>
<dbReference type="AlphaFoldDB" id="A0A167QGV9"/>
<evidence type="ECO:0000313" key="3">
    <source>
        <dbReference type="Proteomes" id="UP000076738"/>
    </source>
</evidence>
<dbReference type="OrthoDB" id="10525944at2759"/>
<feature type="region of interest" description="Disordered" evidence="1">
    <location>
        <begin position="496"/>
        <end position="522"/>
    </location>
</feature>
<organism evidence="2 3">
    <name type="scientific">Calocera viscosa (strain TUFC12733)</name>
    <dbReference type="NCBI Taxonomy" id="1330018"/>
    <lineage>
        <taxon>Eukaryota</taxon>
        <taxon>Fungi</taxon>
        <taxon>Dikarya</taxon>
        <taxon>Basidiomycota</taxon>
        <taxon>Agaricomycotina</taxon>
        <taxon>Dacrymycetes</taxon>
        <taxon>Dacrymycetales</taxon>
        <taxon>Dacrymycetaceae</taxon>
        <taxon>Calocera</taxon>
    </lineage>
</organism>
<proteinExistence type="predicted"/>